<accession>A0AAU7ZMR8</accession>
<reference evidence="2" key="1">
    <citation type="submission" date="2023-08" db="EMBL/GenBank/DDBJ databases">
        <authorList>
            <person name="Messyasz A."/>
            <person name="Mannisto M.K."/>
            <person name="Kerkhof L.J."/>
            <person name="Haggblom M."/>
        </authorList>
    </citation>
    <scope>NUCLEOTIDE SEQUENCE</scope>
    <source>
        <strain evidence="2">X5P6</strain>
    </source>
</reference>
<gene>
    <name evidence="2" type="ORF">RBB77_18270</name>
</gene>
<evidence type="ECO:0000313" key="2">
    <source>
        <dbReference type="EMBL" id="XCB32366.1"/>
    </source>
</evidence>
<dbReference type="KEGG" id="tpsc:RBB77_18270"/>
<name>A0AAU7ZMR8_9BACT</name>
<dbReference type="RefSeq" id="WP_353063212.1">
    <property type="nucleotide sequence ID" value="NZ_CP132942.1"/>
</dbReference>
<dbReference type="AlphaFoldDB" id="A0AAU7ZMR8"/>
<proteinExistence type="predicted"/>
<reference evidence="2" key="2">
    <citation type="journal article" date="2024" name="Environ. Microbiol.">
        <title>Genome analysis and description of Tunturibacter gen. nov. expands the diversity of Terriglobia in tundra soils.</title>
        <authorList>
            <person name="Messyasz A."/>
            <person name="Mannisto M.K."/>
            <person name="Kerkhof L.J."/>
            <person name="Haggblom M.M."/>
        </authorList>
    </citation>
    <scope>NUCLEOTIDE SEQUENCE</scope>
    <source>
        <strain evidence="2">X5P6</strain>
    </source>
</reference>
<organism evidence="2">
    <name type="scientific">Tunturiibacter psychrotolerans</name>
    <dbReference type="NCBI Taxonomy" id="3069686"/>
    <lineage>
        <taxon>Bacteria</taxon>
        <taxon>Pseudomonadati</taxon>
        <taxon>Acidobacteriota</taxon>
        <taxon>Terriglobia</taxon>
        <taxon>Terriglobales</taxon>
        <taxon>Acidobacteriaceae</taxon>
        <taxon>Tunturiibacter</taxon>
    </lineage>
</organism>
<evidence type="ECO:0000256" key="1">
    <source>
        <dbReference type="SAM" id="MobiDB-lite"/>
    </source>
</evidence>
<dbReference type="EMBL" id="CP132942">
    <property type="protein sequence ID" value="XCB32366.1"/>
    <property type="molecule type" value="Genomic_DNA"/>
</dbReference>
<protein>
    <submittedName>
        <fullName evidence="2">Uncharacterized protein</fullName>
    </submittedName>
</protein>
<feature type="region of interest" description="Disordered" evidence="1">
    <location>
        <begin position="106"/>
        <end position="125"/>
    </location>
</feature>
<sequence>MALSKAERTLISRGLKEQKERISFNRDLERQLATSNERRARVGDRYRQRIMEKAFAASGVDYGLIAQRQETEVESVIRELAGIKKKLKANTTKVKVRHRQLIDRLMKNRTNRSGGGPGGSPAPEDVSNGYLWIPSSTSLVDQGIPPGATLTMANRATLLKFRWYTPVLKSWGPGITAVVNYLWTPPQDGTFGLFSLVAYNGFCQWAFPGACWTPPFFGLKFRSSIAIQQIDPNGLLRTDMADGSNGGLDEDHDGGCWPKSGSRTYDAVDYLQLANPFPVAANLPVLMSITIGGDCLAYSAGAELDFSTGSACIEQPGILFGFTPW</sequence>